<keyword evidence="1" id="KW-0472">Membrane</keyword>
<dbReference type="Proteomes" id="UP000249046">
    <property type="component" value="Unassembled WGS sequence"/>
</dbReference>
<sequence>MPLSVHALRRVAAARAGCILPFALGGAIGLTAMSASAFEKTAAAGAVSSPSAMPADAEPAALRALPVSYTACSAQPNGTTVIGDAGFGDAVTECTLQAPTAGYVVAIASASLALVDTAYEVNAQLMVDDTQGSMADRWVNIYPNAGDGTDKTIALSHYFPVTAGARRISFKARRYSGGNVMIFDPTLTAIFVPASAAQTVCGSATGTPFRTQSSAPTSAASCQVTVAEDSIAFAFASASMGYSLGPTEARVWIGLDGTWTSPNDRWVDVYADDQDGTDESVATHFAFAATPGTHTFDLFASRYSGSGEVTLYDPVLTVIAVPTSAAAICSQQSGLTYTNPAGTPATMSECTLSTTTPAHALVFASASIGRSDPPGGAPYEGLFRLATGGESLSNTERWIDVDNDGGDGTDRTLATQWGSELDPGTYAFSLQGSRYSGSGEVRAYNAAIHVLLLPSDRLFHSDFELP</sequence>
<reference evidence="2 3" key="1">
    <citation type="submission" date="2017-08" db="EMBL/GenBank/DDBJ databases">
        <title>Infants hospitalized years apart are colonized by the same room-sourced microbial strains.</title>
        <authorList>
            <person name="Brooks B."/>
            <person name="Olm M.R."/>
            <person name="Firek B.A."/>
            <person name="Baker R."/>
            <person name="Thomas B.C."/>
            <person name="Morowitz M.J."/>
            <person name="Banfield J.F."/>
        </authorList>
    </citation>
    <scope>NUCLEOTIDE SEQUENCE [LARGE SCALE GENOMIC DNA]</scope>
    <source>
        <strain evidence="2">S2_005_003_R2_42</strain>
    </source>
</reference>
<evidence type="ECO:0000313" key="2">
    <source>
        <dbReference type="EMBL" id="PZQ11161.1"/>
    </source>
</evidence>
<evidence type="ECO:0000313" key="3">
    <source>
        <dbReference type="Proteomes" id="UP000249046"/>
    </source>
</evidence>
<dbReference type="EMBL" id="QFPO01000017">
    <property type="protein sequence ID" value="PZQ11161.1"/>
    <property type="molecule type" value="Genomic_DNA"/>
</dbReference>
<name>A0A2W5K2Y5_9GAMM</name>
<feature type="transmembrane region" description="Helical" evidence="1">
    <location>
        <begin position="12"/>
        <end position="33"/>
    </location>
</feature>
<proteinExistence type="predicted"/>
<keyword evidence="1" id="KW-1133">Transmembrane helix</keyword>
<comment type="caution">
    <text evidence="2">The sequence shown here is derived from an EMBL/GenBank/DDBJ whole genome shotgun (WGS) entry which is preliminary data.</text>
</comment>
<accession>A0A2W5K2Y5</accession>
<evidence type="ECO:0000256" key="1">
    <source>
        <dbReference type="SAM" id="Phobius"/>
    </source>
</evidence>
<gene>
    <name evidence="2" type="ORF">DI564_14740</name>
</gene>
<dbReference type="AlphaFoldDB" id="A0A2W5K2Y5"/>
<keyword evidence="1" id="KW-0812">Transmembrane</keyword>
<organism evidence="2 3">
    <name type="scientific">Rhodanobacter denitrificans</name>
    <dbReference type="NCBI Taxonomy" id="666685"/>
    <lineage>
        <taxon>Bacteria</taxon>
        <taxon>Pseudomonadati</taxon>
        <taxon>Pseudomonadota</taxon>
        <taxon>Gammaproteobacteria</taxon>
        <taxon>Lysobacterales</taxon>
        <taxon>Rhodanobacteraceae</taxon>
        <taxon>Rhodanobacter</taxon>
    </lineage>
</organism>
<protein>
    <submittedName>
        <fullName evidence="2">Uncharacterized protein</fullName>
    </submittedName>
</protein>